<feature type="compositionally biased region" description="Low complexity" evidence="1">
    <location>
        <begin position="302"/>
        <end position="325"/>
    </location>
</feature>
<evidence type="ECO:0000256" key="1">
    <source>
        <dbReference type="SAM" id="MobiDB-lite"/>
    </source>
</evidence>
<proteinExistence type="predicted"/>
<dbReference type="Proteomes" id="UP000076871">
    <property type="component" value="Unassembled WGS sequence"/>
</dbReference>
<protein>
    <submittedName>
        <fullName evidence="2">Uncharacterized protein</fullName>
    </submittedName>
</protein>
<evidence type="ECO:0000313" key="3">
    <source>
        <dbReference type="Proteomes" id="UP000076871"/>
    </source>
</evidence>
<dbReference type="InParanoid" id="A0A165EXN9"/>
<name>A0A165EXN9_9APHY</name>
<feature type="region of interest" description="Disordered" evidence="1">
    <location>
        <begin position="233"/>
        <end position="254"/>
    </location>
</feature>
<dbReference type="AlphaFoldDB" id="A0A165EXN9"/>
<keyword evidence="3" id="KW-1185">Reference proteome</keyword>
<organism evidence="2 3">
    <name type="scientific">Laetiporus sulphureus 93-53</name>
    <dbReference type="NCBI Taxonomy" id="1314785"/>
    <lineage>
        <taxon>Eukaryota</taxon>
        <taxon>Fungi</taxon>
        <taxon>Dikarya</taxon>
        <taxon>Basidiomycota</taxon>
        <taxon>Agaricomycotina</taxon>
        <taxon>Agaricomycetes</taxon>
        <taxon>Polyporales</taxon>
        <taxon>Laetiporus</taxon>
    </lineage>
</organism>
<accession>A0A165EXN9</accession>
<reference evidence="2 3" key="1">
    <citation type="journal article" date="2016" name="Mol. Biol. Evol.">
        <title>Comparative Genomics of Early-Diverging Mushroom-Forming Fungi Provides Insights into the Origins of Lignocellulose Decay Capabilities.</title>
        <authorList>
            <person name="Nagy L.G."/>
            <person name="Riley R."/>
            <person name="Tritt A."/>
            <person name="Adam C."/>
            <person name="Daum C."/>
            <person name="Floudas D."/>
            <person name="Sun H."/>
            <person name="Yadav J.S."/>
            <person name="Pangilinan J."/>
            <person name="Larsson K.H."/>
            <person name="Matsuura K."/>
            <person name="Barry K."/>
            <person name="Labutti K."/>
            <person name="Kuo R."/>
            <person name="Ohm R.A."/>
            <person name="Bhattacharya S.S."/>
            <person name="Shirouzu T."/>
            <person name="Yoshinaga Y."/>
            <person name="Martin F.M."/>
            <person name="Grigoriev I.V."/>
            <person name="Hibbett D.S."/>
        </authorList>
    </citation>
    <scope>NUCLEOTIDE SEQUENCE [LARGE SCALE GENOMIC DNA]</scope>
    <source>
        <strain evidence="2 3">93-53</strain>
    </source>
</reference>
<gene>
    <name evidence="2" type="ORF">LAESUDRAFT_724412</name>
</gene>
<feature type="region of interest" description="Disordered" evidence="1">
    <location>
        <begin position="290"/>
        <end position="325"/>
    </location>
</feature>
<dbReference type="RefSeq" id="XP_040765674.1">
    <property type="nucleotide sequence ID" value="XM_040908607.1"/>
</dbReference>
<evidence type="ECO:0000313" key="2">
    <source>
        <dbReference type="EMBL" id="KZT07934.1"/>
    </source>
</evidence>
<dbReference type="GeneID" id="63825636"/>
<dbReference type="EMBL" id="KV427617">
    <property type="protein sequence ID" value="KZT07934.1"/>
    <property type="molecule type" value="Genomic_DNA"/>
</dbReference>
<sequence>MAQQPKPSYQRANFAAILDGNWEISSLGAMQSITKKHEDASAEESFLDMDDNFYEVDEPCIVHPETIDMSLRSDEGEDASQQKIGKEISFEEFEQIHAITWQRLFWDHYEERKGMVDYSLYEDTKPNVEDTSKAKATVISEDDDDEMAPVFLPKDLLSDLGAEDIVGKYDVMAGGHHELEALPSDQKMSTDFHLDTILNPIWVDSAKVGVPQGSWPTFNKSNASERRLPVSNNAWTSGWSDIPQPPRREQPVKPNVSVMQSKWLGVTTFGSSIWSSCSSASGWDNAPVAAPAHSVDSPRDQSSSPASSISSLLSSSAPSIPSPRSLSPILSDGALKALPSIEPGSKSYRSFEDEIGEIMFDCL</sequence>